<dbReference type="RefSeq" id="WP_128344438.1">
    <property type="nucleotide sequence ID" value="NZ_CAWOMG010000210.1"/>
</dbReference>
<evidence type="ECO:0000313" key="3">
    <source>
        <dbReference type="Proteomes" id="UP001218423"/>
    </source>
</evidence>
<keyword evidence="1" id="KW-0175">Coiled coil</keyword>
<feature type="coiled-coil region" evidence="1">
    <location>
        <begin position="5"/>
        <end position="32"/>
    </location>
</feature>
<evidence type="ECO:0000313" key="2">
    <source>
        <dbReference type="EMBL" id="WFG00213.1"/>
    </source>
</evidence>
<keyword evidence="2" id="KW-0614">Plasmid</keyword>
<geneLocation type="plasmid" evidence="2 3">
    <name>pAC1520</name>
</geneLocation>
<sequence>MAASVAQLESNAGDLQAQLNLWQNNAKQMERSIAKSADMSKPLWLRTLHDVRKESALIMWRYGLTCGVYKTNQEKPHFAKLSLANCREYNLMALASFIVAYNNHISTKVSALLLNRFGGDAARFINSFSDKDAAGTRIDMAFTLIQRFDERMQKIAYQIDGSTTPYDAAKRLHREIRQEVGVDFFSGSGGLRFESTRLAGLLAEYVPAFFAMKDSSLVRYLNMGEEGVRWALVGHQDPGHMGFGLPDEMYSRETFLYGILDGLMIAGDYPNLILDLPNTAKLDLNGTSSLEKERIVAGDYLKIKGWLK</sequence>
<proteinExistence type="predicted"/>
<protein>
    <submittedName>
        <fullName evidence="2">Uncharacterized protein</fullName>
    </submittedName>
</protein>
<dbReference type="AlphaFoldDB" id="A0AAJ5ZAQ9"/>
<accession>A0AAJ5ZAQ9</accession>
<dbReference type="EMBL" id="CP120943">
    <property type="protein sequence ID" value="WFG00213.1"/>
    <property type="molecule type" value="Genomic_DNA"/>
</dbReference>
<name>A0AAJ5ZAQ9_AERCA</name>
<evidence type="ECO:0000256" key="1">
    <source>
        <dbReference type="SAM" id="Coils"/>
    </source>
</evidence>
<reference evidence="2" key="1">
    <citation type="submission" date="2023-03" db="EMBL/GenBank/DDBJ databases">
        <title>Aeromonas caviae strain AC1520.</title>
        <authorList>
            <person name="Xie T."/>
            <person name="Zhang Q."/>
            <person name="Deng J."/>
            <person name="Li X."/>
        </authorList>
    </citation>
    <scope>NUCLEOTIDE SEQUENCE</scope>
    <source>
        <strain evidence="2">AC1520</strain>
        <plasmid evidence="2">pAC1520</plasmid>
    </source>
</reference>
<gene>
    <name evidence="2" type="ORF">P5S46_22220</name>
</gene>
<organism evidence="2 3">
    <name type="scientific">Aeromonas caviae</name>
    <name type="common">Aeromonas punctata</name>
    <dbReference type="NCBI Taxonomy" id="648"/>
    <lineage>
        <taxon>Bacteria</taxon>
        <taxon>Pseudomonadati</taxon>
        <taxon>Pseudomonadota</taxon>
        <taxon>Gammaproteobacteria</taxon>
        <taxon>Aeromonadales</taxon>
        <taxon>Aeromonadaceae</taxon>
        <taxon>Aeromonas</taxon>
    </lineage>
</organism>
<dbReference type="Proteomes" id="UP001218423">
    <property type="component" value="Plasmid pAC1520"/>
</dbReference>